<keyword evidence="4" id="KW-1185">Reference proteome</keyword>
<dbReference type="InterPro" id="IPR002577">
    <property type="entry name" value="HTH_HxlR"/>
</dbReference>
<dbReference type="Gene3D" id="1.10.10.10">
    <property type="entry name" value="Winged helix-like DNA-binding domain superfamily/Winged helix DNA-binding domain"/>
    <property type="match status" value="1"/>
</dbReference>
<protein>
    <recommendedName>
        <fullName evidence="1">HTH hxlR-type domain-containing protein</fullName>
    </recommendedName>
</protein>
<proteinExistence type="predicted"/>
<dbReference type="InterPro" id="IPR036390">
    <property type="entry name" value="WH_DNA-bd_sf"/>
</dbReference>
<dbReference type="RefSeq" id="WP_057770126.1">
    <property type="nucleotide sequence ID" value="NZ_JQAT01000004.1"/>
</dbReference>
<dbReference type="AlphaFoldDB" id="A0A0R2FHT4"/>
<dbReference type="EMBL" id="JQAT01000004">
    <property type="protein sequence ID" value="KRN28152.1"/>
    <property type="molecule type" value="Genomic_DNA"/>
</dbReference>
<sequence length="106" mass="12024">MAMHELSLGTKVGLSILNDRWYSLMLMRLSTDFTDFIVLRKAVRGLSTTKLLVVLTKLKQMGLVEANDDYAFRLSAHGQEIQMLLTQIEQFGNHELMHLGTILSKS</sequence>
<evidence type="ECO:0000313" key="3">
    <source>
        <dbReference type="EMBL" id="KRN30972.1"/>
    </source>
</evidence>
<name>A0A0R2FHT4_9LACO</name>
<dbReference type="Proteomes" id="UP000051645">
    <property type="component" value="Unassembled WGS sequence"/>
</dbReference>
<accession>A0A0R2FHT4</accession>
<dbReference type="SUPFAM" id="SSF46785">
    <property type="entry name" value="Winged helix' DNA-binding domain"/>
    <property type="match status" value="1"/>
</dbReference>
<dbReference type="InterPro" id="IPR036388">
    <property type="entry name" value="WH-like_DNA-bd_sf"/>
</dbReference>
<comment type="caution">
    <text evidence="2">The sequence shown here is derived from an EMBL/GenBank/DDBJ whole genome shotgun (WGS) entry which is preliminary data.</text>
</comment>
<dbReference type="Pfam" id="PF01638">
    <property type="entry name" value="HxlR"/>
    <property type="match status" value="1"/>
</dbReference>
<dbReference type="Proteomes" id="UP000051751">
    <property type="component" value="Unassembled WGS sequence"/>
</dbReference>
<dbReference type="OrthoDB" id="9800966at2"/>
<gene>
    <name evidence="2" type="ORF">IV38_GL001604</name>
    <name evidence="3" type="ORF">IV40_GL001611</name>
</gene>
<organism evidence="2 5">
    <name type="scientific">Lactobacillus selangorensis</name>
    <dbReference type="NCBI Taxonomy" id="81857"/>
    <lineage>
        <taxon>Bacteria</taxon>
        <taxon>Bacillati</taxon>
        <taxon>Bacillota</taxon>
        <taxon>Bacilli</taxon>
        <taxon>Lactobacillales</taxon>
        <taxon>Lactobacillaceae</taxon>
        <taxon>Lactobacillus</taxon>
    </lineage>
</organism>
<evidence type="ECO:0000313" key="5">
    <source>
        <dbReference type="Proteomes" id="UP000051751"/>
    </source>
</evidence>
<reference evidence="4 5" key="1">
    <citation type="journal article" date="2015" name="Genome Announc.">
        <title>Expanding the biotechnology potential of lactobacilli through comparative genomics of 213 strains and associated genera.</title>
        <authorList>
            <person name="Sun Z."/>
            <person name="Harris H.M."/>
            <person name="McCann A."/>
            <person name="Guo C."/>
            <person name="Argimon S."/>
            <person name="Zhang W."/>
            <person name="Yang X."/>
            <person name="Jeffery I.B."/>
            <person name="Cooney J.C."/>
            <person name="Kagawa T.F."/>
            <person name="Liu W."/>
            <person name="Song Y."/>
            <person name="Salvetti E."/>
            <person name="Wrobel A."/>
            <person name="Rasinkangas P."/>
            <person name="Parkhill J."/>
            <person name="Rea M.C."/>
            <person name="O'Sullivan O."/>
            <person name="Ritari J."/>
            <person name="Douillard F.P."/>
            <person name="Paul Ross R."/>
            <person name="Yang R."/>
            <person name="Briner A.E."/>
            <person name="Felis G.E."/>
            <person name="de Vos W.M."/>
            <person name="Barrangou R."/>
            <person name="Klaenhammer T.R."/>
            <person name="Caufield P.W."/>
            <person name="Cui Y."/>
            <person name="Zhang H."/>
            <person name="O'Toole P.W."/>
        </authorList>
    </citation>
    <scope>NUCLEOTIDE SEQUENCE [LARGE SCALE GENOMIC DNA]</scope>
    <source>
        <strain evidence="2 5">ATCC BAA-66</strain>
        <strain evidence="3 4">DSM 13344</strain>
    </source>
</reference>
<dbReference type="EMBL" id="JQAZ01000005">
    <property type="protein sequence ID" value="KRN30972.1"/>
    <property type="molecule type" value="Genomic_DNA"/>
</dbReference>
<evidence type="ECO:0000313" key="2">
    <source>
        <dbReference type="EMBL" id="KRN28152.1"/>
    </source>
</evidence>
<dbReference type="STRING" id="81857.IV38_GL001604"/>
<feature type="domain" description="HTH hxlR-type" evidence="1">
    <location>
        <begin position="16"/>
        <end position="97"/>
    </location>
</feature>
<dbReference type="PATRIC" id="fig|81857.3.peg.1615"/>
<evidence type="ECO:0000259" key="1">
    <source>
        <dbReference type="Pfam" id="PF01638"/>
    </source>
</evidence>
<evidence type="ECO:0000313" key="4">
    <source>
        <dbReference type="Proteomes" id="UP000051645"/>
    </source>
</evidence>